<dbReference type="EMBL" id="JAALLZ010000001">
    <property type="protein sequence ID" value="NGU29046.1"/>
    <property type="molecule type" value="Genomic_DNA"/>
</dbReference>
<dbReference type="AlphaFoldDB" id="A0AAP7BUK2"/>
<reference evidence="1 2" key="1">
    <citation type="submission" date="2020-02" db="EMBL/GenBank/DDBJ databases">
        <title>Genomic Insights into the Phylogeny and Genetic Plasticity of the Human and Animal Enteric Pathogen Clostridium perfringens.</title>
        <authorList>
            <person name="Feng Y."/>
            <person name="Hu Y."/>
        </authorList>
    </citation>
    <scope>NUCLEOTIDE SEQUENCE [LARGE SCALE GENOMIC DNA]</scope>
    <source>
        <strain evidence="1 2">CP-40</strain>
    </source>
</reference>
<name>A0AAP7BUK2_CLOPF</name>
<sequence length="77" mass="8973">MAKRKKENPNDWDESLFPKLIIKDGKPFVTDGYIGSSKVTIVRQPSMETVERFNKFLAKKEIEARTELQKLRSVEEC</sequence>
<dbReference type="RefSeq" id="WP_003460782.1">
    <property type="nucleotide sequence ID" value="NZ_AP026870.1"/>
</dbReference>
<dbReference type="Proteomes" id="UP000481454">
    <property type="component" value="Unassembled WGS sequence"/>
</dbReference>
<organism evidence="1 2">
    <name type="scientific">Clostridium perfringens</name>
    <dbReference type="NCBI Taxonomy" id="1502"/>
    <lineage>
        <taxon>Bacteria</taxon>
        <taxon>Bacillati</taxon>
        <taxon>Bacillota</taxon>
        <taxon>Clostridia</taxon>
        <taxon>Eubacteriales</taxon>
        <taxon>Clostridiaceae</taxon>
        <taxon>Clostridium</taxon>
    </lineage>
</organism>
<comment type="caution">
    <text evidence="1">The sequence shown here is derived from an EMBL/GenBank/DDBJ whole genome shotgun (WGS) entry which is preliminary data.</text>
</comment>
<evidence type="ECO:0000313" key="1">
    <source>
        <dbReference type="EMBL" id="NGU29046.1"/>
    </source>
</evidence>
<accession>A0AAP7BUK2</accession>
<proteinExistence type="predicted"/>
<gene>
    <name evidence="1" type="ORF">G6Z34_02815</name>
</gene>
<evidence type="ECO:0000313" key="2">
    <source>
        <dbReference type="Proteomes" id="UP000481454"/>
    </source>
</evidence>
<protein>
    <submittedName>
        <fullName evidence="1">Uncharacterized protein</fullName>
    </submittedName>
</protein>